<accession>D2IJE5</accession>
<dbReference type="AlphaFoldDB" id="D2IJE5"/>
<sequence>SQWERAMYKTYKGLSVSYYVNLSKFMGLPPTFNIEKGKAEYLMGAIKNSSDELRALQLLL</sequence>
<reference evidence="1" key="1">
    <citation type="journal article" date="2009" name="BMC Biol.">
        <title>The evolution of novel fungal genes from non-retroviral RNA viruses.</title>
        <authorList>
            <person name="Taylor D.J."/>
            <person name="Bruenn J."/>
        </authorList>
    </citation>
    <scope>NUCLEOTIDE SEQUENCE</scope>
    <source>
        <strain evidence="1">CBS 767</strain>
    </source>
</reference>
<dbReference type="EMBL" id="GQ291318">
    <property type="protein sequence ID" value="ADA71961.1"/>
    <property type="molecule type" value="Genomic_DNA"/>
</dbReference>
<proteinExistence type="predicted"/>
<organism evidence="1">
    <name type="scientific">Debaryomyces hansenii</name>
    <name type="common">Yeast</name>
    <name type="synonym">Torulaspora hansenii</name>
    <dbReference type="NCBI Taxonomy" id="4959"/>
    <lineage>
        <taxon>Eukaryota</taxon>
        <taxon>Fungi</taxon>
        <taxon>Dikarya</taxon>
        <taxon>Ascomycota</taxon>
        <taxon>Saccharomycotina</taxon>
        <taxon>Pichiomycetes</taxon>
        <taxon>Debaryomycetaceae</taxon>
        <taxon>Debaryomyces</taxon>
    </lineage>
</organism>
<evidence type="ECO:0000313" key="1">
    <source>
        <dbReference type="EMBL" id="ADA71961.1"/>
    </source>
</evidence>
<feature type="non-terminal residue" evidence="1">
    <location>
        <position position="1"/>
    </location>
</feature>
<name>D2IJE5_DEBHN</name>
<protein>
    <submittedName>
        <fullName evidence="1">RdRp-like protein</fullName>
    </submittedName>
</protein>